<protein>
    <recommendedName>
        <fullName evidence="5">Gamma-tubulin complex component</fullName>
    </recommendedName>
</protein>
<dbReference type="InterPro" id="IPR007259">
    <property type="entry name" value="GCP"/>
</dbReference>
<accession>A0A1D1ZN14</accession>
<dbReference type="Pfam" id="PF17681">
    <property type="entry name" value="GCP_N_terminal"/>
    <property type="match status" value="1"/>
</dbReference>
<dbReference type="Pfam" id="PF04130">
    <property type="entry name" value="GCP_C_terminal"/>
    <property type="match status" value="1"/>
</dbReference>
<comment type="subcellular location">
    <subcellularLocation>
        <location evidence="5">Cytoplasm</location>
        <location evidence="5">Cytoskeleton</location>
        <location evidence="5">Microtubule organizing center</location>
    </subcellularLocation>
</comment>
<evidence type="ECO:0000256" key="2">
    <source>
        <dbReference type="ARBA" id="ARBA00022490"/>
    </source>
</evidence>
<keyword evidence="4 5" id="KW-0206">Cytoskeleton</keyword>
<keyword evidence="3 5" id="KW-0493">Microtubule</keyword>
<evidence type="ECO:0000259" key="8">
    <source>
        <dbReference type="Pfam" id="PF17681"/>
    </source>
</evidence>
<dbReference type="EMBL" id="GDKF01010242">
    <property type="protein sequence ID" value="JAT68380.1"/>
    <property type="molecule type" value="Transcribed_RNA"/>
</dbReference>
<dbReference type="GO" id="GO:0031122">
    <property type="term" value="P:cytoplasmic microtubule organization"/>
    <property type="evidence" value="ECO:0007669"/>
    <property type="project" value="TreeGrafter"/>
</dbReference>
<evidence type="ECO:0000256" key="6">
    <source>
        <dbReference type="SAM" id="MobiDB-lite"/>
    </source>
</evidence>
<sequence>MQGDSRRQVDTPGVRAALEANRAQLEVMRSRLLGKVPAPVPGPVSRPQDRAQDVAQTPKQGYGDGSRGSCPDPSGARSNPVYGEAQTPLPRKLAQDYHPKYADAIRATPPHLTSPDGDIPPVGDLFTPDPSAPELARGTAPPAPAPPTWTKQRPFLTGYYLMEAAAAQQDAAPAQLDIFPAEIQESLLVDGLLSAFMGLSGEYVSATMEHGAGGPSLRYRITTHSQVEPALAEMAGRMLPICEAAAVVQRFAETRDDARWGLVAQALTGALRALIQDWHVMVAQLEHQMHTGKLTLQALWYYVQPPLEALRLVAGLCAEASARGLRGAPLLDLLHDRAARSFGDARAHALLTRLLRAAAAPYFAMLARWVGEGELADPCGEFLVQEDASVRPGALTHEGQSAFWHDRWRLRLAEVGPDRASPGGAAGAAQPPRAPAIDVPVFLAGVQAAILDAGKYLNVLKSCGQDLPADVLELGVPLEWDEGGRYLRALERARAVAAGATMRMLRGDRALASGLGVLGRYFLTAQGDLFGHLMDSAGAEFGRMVAAVPLLQLQALLSAAVRGSSAAADPAAAQLRAAFDTRSVLNMLVSITQTAAATAGVGQPGSPLRRGLKPVTPAPMSASERQTVGRQKNARESFMLSYAVPWPLSVVAPEACMAQYQMIFRHMFELKWVERELNRVWQLHLQTRGLASVHSRTGRSLATGRGPAPSLGRTRAASAVALSRSCAVCQLVTHFFRQYLLYITFEVLEPLWLAFQHRVQTLDSLDEVLEQHHAFLRRVMKGCLLSRKVVLLRSLLALKDLALQFVKVSDRVLGALAEAGENEVEAAYGGPCVDRGRRSSTAGEGPVWGERAVRAARRRSTLDAALSQPVFLSTVNTLYARCVERVGEFRAHLADAHRAAASERSDTREDLESLLNLQQRLDYNAFFPEPRPKAPPPPRG</sequence>
<dbReference type="GO" id="GO:0000922">
    <property type="term" value="C:spindle pole"/>
    <property type="evidence" value="ECO:0007669"/>
    <property type="project" value="InterPro"/>
</dbReference>
<gene>
    <name evidence="9" type="ORF">g.3473</name>
</gene>
<dbReference type="GO" id="GO:0000278">
    <property type="term" value="P:mitotic cell cycle"/>
    <property type="evidence" value="ECO:0007669"/>
    <property type="project" value="TreeGrafter"/>
</dbReference>
<dbReference type="AlphaFoldDB" id="A0A1D1ZN14"/>
<comment type="function">
    <text evidence="5">Component of the gamma-tubulin ring complex (gTuRC) which mediates microtubule nucleation.</text>
</comment>
<name>A0A1D1ZN14_AUXPR</name>
<evidence type="ECO:0000256" key="4">
    <source>
        <dbReference type="ARBA" id="ARBA00023212"/>
    </source>
</evidence>
<keyword evidence="2 5" id="KW-0963">Cytoplasm</keyword>
<proteinExistence type="inferred from homology"/>
<dbReference type="GO" id="GO:0043015">
    <property type="term" value="F:gamma-tubulin binding"/>
    <property type="evidence" value="ECO:0007669"/>
    <property type="project" value="InterPro"/>
</dbReference>
<dbReference type="GO" id="GO:0051011">
    <property type="term" value="F:microtubule minus-end binding"/>
    <property type="evidence" value="ECO:0007669"/>
    <property type="project" value="TreeGrafter"/>
</dbReference>
<evidence type="ECO:0000313" key="9">
    <source>
        <dbReference type="EMBL" id="JAT68380.1"/>
    </source>
</evidence>
<feature type="region of interest" description="Disordered" evidence="6">
    <location>
        <begin position="107"/>
        <end position="149"/>
    </location>
</feature>
<reference evidence="9" key="1">
    <citation type="submission" date="2015-08" db="EMBL/GenBank/DDBJ databases">
        <authorList>
            <person name="Babu N.S."/>
            <person name="Beckwith C.J."/>
            <person name="Beseler K.G."/>
            <person name="Brison A."/>
            <person name="Carone J.V."/>
            <person name="Caskin T.P."/>
            <person name="Diamond M."/>
            <person name="Durham M.E."/>
            <person name="Foxe J.M."/>
            <person name="Go M."/>
            <person name="Henderson B.A."/>
            <person name="Jones I.B."/>
            <person name="McGettigan J.A."/>
            <person name="Micheletti S.J."/>
            <person name="Nasrallah M.E."/>
            <person name="Ortiz D."/>
            <person name="Piller C.R."/>
            <person name="Privatt S.R."/>
            <person name="Schneider S.L."/>
            <person name="Sharp S."/>
            <person name="Smith T.C."/>
            <person name="Stanton J.D."/>
            <person name="Ullery H.E."/>
            <person name="Wilson R.J."/>
            <person name="Serrano M.G."/>
            <person name="Buck G."/>
            <person name="Lee V."/>
            <person name="Wang Y."/>
            <person name="Carvalho R."/>
            <person name="Voegtly L."/>
            <person name="Shi R."/>
            <person name="Duckworth R."/>
            <person name="Johnson A."/>
            <person name="Loviza R."/>
            <person name="Walstead R."/>
            <person name="Shah Z."/>
            <person name="Kiflezghi M."/>
            <person name="Wade K."/>
            <person name="Ball S.L."/>
            <person name="Bradley K.W."/>
            <person name="Asai D.J."/>
            <person name="Bowman C.A."/>
            <person name="Russell D.A."/>
            <person name="Pope W.H."/>
            <person name="Jacobs-Sera D."/>
            <person name="Hendrix R.W."/>
            <person name="Hatfull G.F."/>
        </authorList>
    </citation>
    <scope>NUCLEOTIDE SEQUENCE</scope>
</reference>
<dbReference type="Gene3D" id="1.20.120.1900">
    <property type="entry name" value="Gamma-tubulin complex, C-terminal domain"/>
    <property type="match status" value="1"/>
</dbReference>
<feature type="region of interest" description="Disordered" evidence="6">
    <location>
        <begin position="34"/>
        <end position="84"/>
    </location>
</feature>
<evidence type="ECO:0000256" key="1">
    <source>
        <dbReference type="ARBA" id="ARBA00010337"/>
    </source>
</evidence>
<organism evidence="9">
    <name type="scientific">Auxenochlorella protothecoides</name>
    <name type="common">Green microalga</name>
    <name type="synonym">Chlorella protothecoides</name>
    <dbReference type="NCBI Taxonomy" id="3075"/>
    <lineage>
        <taxon>Eukaryota</taxon>
        <taxon>Viridiplantae</taxon>
        <taxon>Chlorophyta</taxon>
        <taxon>core chlorophytes</taxon>
        <taxon>Trebouxiophyceae</taxon>
        <taxon>Chlorellales</taxon>
        <taxon>Chlorellaceae</taxon>
        <taxon>Auxenochlorella</taxon>
    </lineage>
</organism>
<comment type="similarity">
    <text evidence="1 5">Belongs to the TUBGCP family.</text>
</comment>
<dbReference type="InterPro" id="IPR040457">
    <property type="entry name" value="GCP_C"/>
</dbReference>
<dbReference type="GO" id="GO:0051225">
    <property type="term" value="P:spindle assembly"/>
    <property type="evidence" value="ECO:0007669"/>
    <property type="project" value="TreeGrafter"/>
</dbReference>
<feature type="domain" description="Gamma tubulin complex component protein N-terminal" evidence="8">
    <location>
        <begin position="192"/>
        <end position="467"/>
    </location>
</feature>
<dbReference type="GO" id="GO:0000930">
    <property type="term" value="C:gamma-tubulin complex"/>
    <property type="evidence" value="ECO:0007669"/>
    <property type="project" value="TreeGrafter"/>
</dbReference>
<dbReference type="GO" id="GO:0051321">
    <property type="term" value="P:meiotic cell cycle"/>
    <property type="evidence" value="ECO:0007669"/>
    <property type="project" value="TreeGrafter"/>
</dbReference>
<dbReference type="InterPro" id="IPR042241">
    <property type="entry name" value="GCP_C_sf"/>
</dbReference>
<dbReference type="InterPro" id="IPR041470">
    <property type="entry name" value="GCP_N"/>
</dbReference>
<evidence type="ECO:0000256" key="5">
    <source>
        <dbReference type="RuleBase" id="RU363050"/>
    </source>
</evidence>
<dbReference type="GO" id="GO:0007020">
    <property type="term" value="P:microtubule nucleation"/>
    <property type="evidence" value="ECO:0007669"/>
    <property type="project" value="InterPro"/>
</dbReference>
<dbReference type="GO" id="GO:0005874">
    <property type="term" value="C:microtubule"/>
    <property type="evidence" value="ECO:0007669"/>
    <property type="project" value="UniProtKB-KW"/>
</dbReference>
<evidence type="ECO:0000256" key="3">
    <source>
        <dbReference type="ARBA" id="ARBA00022701"/>
    </source>
</evidence>
<dbReference type="PANTHER" id="PTHR19302:SF13">
    <property type="entry name" value="GAMMA-TUBULIN COMPLEX COMPONENT 2"/>
    <property type="match status" value="1"/>
</dbReference>
<feature type="domain" description="Gamma tubulin complex component C-terminal" evidence="7">
    <location>
        <begin position="514"/>
        <end position="927"/>
    </location>
</feature>
<evidence type="ECO:0000259" key="7">
    <source>
        <dbReference type="Pfam" id="PF04130"/>
    </source>
</evidence>
<dbReference type="PANTHER" id="PTHR19302">
    <property type="entry name" value="GAMMA TUBULIN COMPLEX PROTEIN"/>
    <property type="match status" value="1"/>
</dbReference>